<dbReference type="CDD" id="cd02440">
    <property type="entry name" value="AdoMet_MTases"/>
    <property type="match status" value="1"/>
</dbReference>
<dbReference type="AlphaFoldDB" id="K6FIM1"/>
<proteinExistence type="predicted"/>
<dbReference type="SUPFAM" id="SSF53335">
    <property type="entry name" value="S-adenosyl-L-methionine-dependent methyltransferases"/>
    <property type="match status" value="1"/>
</dbReference>
<dbReference type="Pfam" id="PF08241">
    <property type="entry name" value="Methyltransf_11"/>
    <property type="match status" value="1"/>
</dbReference>
<dbReference type="PANTHER" id="PTHR43591:SF24">
    <property type="entry name" value="2-METHOXY-6-POLYPRENYL-1,4-BENZOQUINOL METHYLASE, MITOCHONDRIAL"/>
    <property type="match status" value="1"/>
</dbReference>
<keyword evidence="2" id="KW-0489">Methyltransferase</keyword>
<accession>K6FIM1</accession>
<sequence length="218" mass="24300">MTYDAPGREGTDRNLWEASAHSYDDWIADAFGDQYAVNWDTLARHMSPALRVLDVGCGPGSLSLRLARHCQAVWGVDVTPEMIAVAEQKLAAEPANACFQQADACDLPFDDHSFDAVVSVNALQAMDQPDKALGEMRRVLRPGGELLLIAYCYGDSSLSENHSLLDWAVKYRGKTIWHSFTFDQLVGLLQLREFEVVEARRIWEKPVVAFLRGRSTAV</sequence>
<feature type="domain" description="Methyltransferase type 11" evidence="1">
    <location>
        <begin position="53"/>
        <end position="147"/>
    </location>
</feature>
<protein>
    <submittedName>
        <fullName evidence="2">Methylase involved in ubiquinone/menaquinone biosynthesis</fullName>
    </submittedName>
</protein>
<evidence type="ECO:0000313" key="3">
    <source>
        <dbReference type="Proteomes" id="UP000006272"/>
    </source>
</evidence>
<dbReference type="Proteomes" id="UP000006272">
    <property type="component" value="Unassembled WGS sequence"/>
</dbReference>
<dbReference type="InterPro" id="IPR013216">
    <property type="entry name" value="Methyltransf_11"/>
</dbReference>
<evidence type="ECO:0000313" key="2">
    <source>
        <dbReference type="EMBL" id="EKO38447.1"/>
    </source>
</evidence>
<dbReference type="GO" id="GO:0032259">
    <property type="term" value="P:methylation"/>
    <property type="evidence" value="ECO:0007669"/>
    <property type="project" value="UniProtKB-KW"/>
</dbReference>
<comment type="caution">
    <text evidence="2">The sequence shown here is derived from an EMBL/GenBank/DDBJ whole genome shotgun (WGS) entry which is preliminary data.</text>
</comment>
<keyword evidence="2" id="KW-0808">Transferase</keyword>
<reference evidence="2 3" key="1">
    <citation type="submission" date="2012-07" db="EMBL/GenBank/DDBJ databases">
        <title>Draft genome sequence of Desulfovibrio magneticus str. Maddingley MBC34 obtained from a metagenomic sequence of a methanogenic enrichment isolated from coal-seam formation water in Victoria, Australia.</title>
        <authorList>
            <person name="Greenfield P."/>
            <person name="Hendry P."/>
            <person name="Li D."/>
            <person name="Rosewarne C.P."/>
            <person name="Tran-Dinh N."/>
            <person name="Elbourne L.D.H."/>
            <person name="Paulsen I.T."/>
            <person name="Midgley D.J."/>
        </authorList>
    </citation>
    <scope>NUCLEOTIDE SEQUENCE [LARGE SCALE GENOMIC DNA]</scope>
    <source>
        <strain evidence="3">Maddingley MBC34</strain>
    </source>
</reference>
<dbReference type="GO" id="GO:0008757">
    <property type="term" value="F:S-adenosylmethionine-dependent methyltransferase activity"/>
    <property type="evidence" value="ECO:0007669"/>
    <property type="project" value="InterPro"/>
</dbReference>
<organism evidence="2 3">
    <name type="scientific">Solidesulfovibrio magneticus str. Maddingley MBC34</name>
    <dbReference type="NCBI Taxonomy" id="1206767"/>
    <lineage>
        <taxon>Bacteria</taxon>
        <taxon>Pseudomonadati</taxon>
        <taxon>Thermodesulfobacteriota</taxon>
        <taxon>Desulfovibrionia</taxon>
        <taxon>Desulfovibrionales</taxon>
        <taxon>Desulfovibrionaceae</taxon>
        <taxon>Solidesulfovibrio</taxon>
    </lineage>
</organism>
<gene>
    <name evidence="2" type="ORF">B193_2854</name>
</gene>
<evidence type="ECO:0000259" key="1">
    <source>
        <dbReference type="Pfam" id="PF08241"/>
    </source>
</evidence>
<name>K6FIM1_9BACT</name>
<dbReference type="PATRIC" id="fig|1206767.3.peg.2802"/>
<dbReference type="EMBL" id="ALAO01000248">
    <property type="protein sequence ID" value="EKO38447.1"/>
    <property type="molecule type" value="Genomic_DNA"/>
</dbReference>
<dbReference type="Gene3D" id="3.40.50.150">
    <property type="entry name" value="Vaccinia Virus protein VP39"/>
    <property type="match status" value="1"/>
</dbReference>
<keyword evidence="2" id="KW-0830">Ubiquinone</keyword>
<dbReference type="InterPro" id="IPR029063">
    <property type="entry name" value="SAM-dependent_MTases_sf"/>
</dbReference>
<dbReference type="PANTHER" id="PTHR43591">
    <property type="entry name" value="METHYLTRANSFERASE"/>
    <property type="match status" value="1"/>
</dbReference>